<reference evidence="1 2" key="1">
    <citation type="submission" date="2024-05" db="EMBL/GenBank/DDBJ databases">
        <title>Sinomonas sp. nov., isolated from a waste landfill.</title>
        <authorList>
            <person name="Zhao Y."/>
        </authorList>
    </citation>
    <scope>NUCLEOTIDE SEQUENCE [LARGE SCALE GENOMIC DNA]</scope>
    <source>
        <strain evidence="1 2">CCTCC AB2014300</strain>
    </source>
</reference>
<keyword evidence="2" id="KW-1185">Reference proteome</keyword>
<proteinExistence type="predicted"/>
<dbReference type="Proteomes" id="UP001422074">
    <property type="component" value="Unassembled WGS sequence"/>
</dbReference>
<comment type="caution">
    <text evidence="1">The sequence shown here is derived from an EMBL/GenBank/DDBJ whole genome shotgun (WGS) entry which is preliminary data.</text>
</comment>
<evidence type="ECO:0000313" key="2">
    <source>
        <dbReference type="Proteomes" id="UP001422074"/>
    </source>
</evidence>
<evidence type="ECO:0000313" key="1">
    <source>
        <dbReference type="EMBL" id="MEN2744266.1"/>
    </source>
</evidence>
<dbReference type="Gene3D" id="3.40.960.10">
    <property type="entry name" value="VSR Endonuclease"/>
    <property type="match status" value="1"/>
</dbReference>
<gene>
    <name evidence="1" type="ORF">ABCQ75_06895</name>
</gene>
<sequence length="276" mass="30671">MEPLDYLRTLGGVARTGTLLKAGYTNRDVAVLAKTGYRPARGIVAITGCDQDYLFALTRNGLLTCGSAAQFHGLWIREAPPRRHLAVNHARTAGFVGHRGTRFPSHDMLPIASVEDTLLHALGCLEPYDSVAMVESAVRAGRVRLEMLAELVGANRLGPARRALLLVKRIGDSQPEVEARLLFEAQGWTVLCQAEIPGVGRVDFLIEGVVIVEIDGHEFHGRRPAFVNDRRRMNEALLRGYPTLRYPPETVWRDPQRIVRDVEAMLVAWRLGHRMG</sequence>
<accession>A0ABU9WYY4</accession>
<name>A0ABU9WYY4_9MICC</name>
<dbReference type="RefSeq" id="WP_345884181.1">
    <property type="nucleotide sequence ID" value="NZ_JBDFRB010000004.1"/>
</dbReference>
<evidence type="ECO:0008006" key="3">
    <source>
        <dbReference type="Google" id="ProtNLM"/>
    </source>
</evidence>
<organism evidence="1 2">
    <name type="scientific">Sinomonas halotolerans</name>
    <dbReference type="NCBI Taxonomy" id="1644133"/>
    <lineage>
        <taxon>Bacteria</taxon>
        <taxon>Bacillati</taxon>
        <taxon>Actinomycetota</taxon>
        <taxon>Actinomycetes</taxon>
        <taxon>Micrococcales</taxon>
        <taxon>Micrococcaceae</taxon>
        <taxon>Sinomonas</taxon>
    </lineage>
</organism>
<dbReference type="EMBL" id="JBDFRB010000004">
    <property type="protein sequence ID" value="MEN2744266.1"/>
    <property type="molecule type" value="Genomic_DNA"/>
</dbReference>
<protein>
    <recommendedName>
        <fullName evidence="3">DUF559 domain-containing protein</fullName>
    </recommendedName>
</protein>